<dbReference type="GO" id="GO:0003677">
    <property type="term" value="F:DNA binding"/>
    <property type="evidence" value="ECO:0007669"/>
    <property type="project" value="UniProtKB-KW"/>
</dbReference>
<dbReference type="PROSITE" id="PS51118">
    <property type="entry name" value="HTH_HXLR"/>
    <property type="match status" value="1"/>
</dbReference>
<dbReference type="SUPFAM" id="SSF55718">
    <property type="entry name" value="SCP-like"/>
    <property type="match status" value="1"/>
</dbReference>
<sequence>MHGRWYDDACGAAFALELVGERWALLVVRELMLGARRFSDIRASLPGISAKTLTDKLAWLEEIGVVERTILPPPAASRVYGLTEWGRGLEEVLQVLGRWAVQSPLHDPTLPFSAVSFLLSLRTMFDPLAAAGEDMWIGFEIGPEHYVARLRAGTLSVHRAVTPLAAPALRFSAPTAGDFLPVFYGKRSPEEAGGRLTIEGDPDVARRFIALFGLPPKV</sequence>
<keyword evidence="6" id="KW-1185">Reference proteome</keyword>
<comment type="caution">
    <text evidence="5">The sequence shown here is derived from an EMBL/GenBank/DDBJ whole genome shotgun (WGS) entry which is preliminary data.</text>
</comment>
<dbReference type="Proteomes" id="UP000566813">
    <property type="component" value="Unassembled WGS sequence"/>
</dbReference>
<gene>
    <name evidence="5" type="ORF">H7F51_01930</name>
</gene>
<feature type="domain" description="HTH hxlR-type" evidence="4">
    <location>
        <begin position="10"/>
        <end position="108"/>
    </location>
</feature>
<dbReference type="PANTHER" id="PTHR33204">
    <property type="entry name" value="TRANSCRIPTIONAL REGULATOR, MARR FAMILY"/>
    <property type="match status" value="1"/>
</dbReference>
<dbReference type="Gene3D" id="1.10.10.10">
    <property type="entry name" value="Winged helix-like DNA-binding domain superfamily/Winged helix DNA-binding domain"/>
    <property type="match status" value="1"/>
</dbReference>
<organism evidence="5 6">
    <name type="scientific">Novosphingobium flavum</name>
    <dbReference type="NCBI Taxonomy" id="1778672"/>
    <lineage>
        <taxon>Bacteria</taxon>
        <taxon>Pseudomonadati</taxon>
        <taxon>Pseudomonadota</taxon>
        <taxon>Alphaproteobacteria</taxon>
        <taxon>Sphingomonadales</taxon>
        <taxon>Sphingomonadaceae</taxon>
        <taxon>Novosphingobium</taxon>
    </lineage>
</organism>
<dbReference type="SUPFAM" id="SSF46785">
    <property type="entry name" value="Winged helix' DNA-binding domain"/>
    <property type="match status" value="1"/>
</dbReference>
<dbReference type="AlphaFoldDB" id="A0A7X1KK87"/>
<evidence type="ECO:0000259" key="4">
    <source>
        <dbReference type="PROSITE" id="PS51118"/>
    </source>
</evidence>
<evidence type="ECO:0000313" key="6">
    <source>
        <dbReference type="Proteomes" id="UP000566813"/>
    </source>
</evidence>
<name>A0A7X1KK87_9SPHN</name>
<dbReference type="PANTHER" id="PTHR33204:SF18">
    <property type="entry name" value="TRANSCRIPTIONAL REGULATORY PROTEIN"/>
    <property type="match status" value="1"/>
</dbReference>
<dbReference type="Pfam" id="PF01638">
    <property type="entry name" value="HxlR"/>
    <property type="match status" value="1"/>
</dbReference>
<keyword evidence="1" id="KW-0805">Transcription regulation</keyword>
<reference evidence="5 6" key="1">
    <citation type="submission" date="2020-08" db="EMBL/GenBank/DDBJ databases">
        <title>The genome sequence of type strain Novosphingobium flavum NBRC 111647.</title>
        <authorList>
            <person name="Liu Y."/>
        </authorList>
    </citation>
    <scope>NUCLEOTIDE SEQUENCE [LARGE SCALE GENOMIC DNA]</scope>
    <source>
        <strain evidence="5 6">NBRC 111647</strain>
    </source>
</reference>
<dbReference type="InterPro" id="IPR002577">
    <property type="entry name" value="HTH_HxlR"/>
</dbReference>
<dbReference type="InterPro" id="IPR036390">
    <property type="entry name" value="WH_DNA-bd_sf"/>
</dbReference>
<dbReference type="EMBL" id="JACLAW010000001">
    <property type="protein sequence ID" value="MBC2664271.1"/>
    <property type="molecule type" value="Genomic_DNA"/>
</dbReference>
<evidence type="ECO:0000313" key="5">
    <source>
        <dbReference type="EMBL" id="MBC2664271.1"/>
    </source>
</evidence>
<proteinExistence type="predicted"/>
<evidence type="ECO:0000256" key="1">
    <source>
        <dbReference type="ARBA" id="ARBA00023015"/>
    </source>
</evidence>
<dbReference type="InterPro" id="IPR036527">
    <property type="entry name" value="SCP2_sterol-bd_dom_sf"/>
</dbReference>
<dbReference type="InterPro" id="IPR036388">
    <property type="entry name" value="WH-like_DNA-bd_sf"/>
</dbReference>
<evidence type="ECO:0000256" key="2">
    <source>
        <dbReference type="ARBA" id="ARBA00023125"/>
    </source>
</evidence>
<protein>
    <submittedName>
        <fullName evidence="5">Transcriptional regulator</fullName>
    </submittedName>
</protein>
<keyword evidence="3" id="KW-0804">Transcription</keyword>
<dbReference type="Gene3D" id="3.30.1050.10">
    <property type="entry name" value="SCP2 sterol-binding domain"/>
    <property type="match status" value="1"/>
</dbReference>
<evidence type="ECO:0000256" key="3">
    <source>
        <dbReference type="ARBA" id="ARBA00023163"/>
    </source>
</evidence>
<accession>A0A7X1KK87</accession>
<keyword evidence="2" id="KW-0238">DNA-binding</keyword>